<dbReference type="InterPro" id="IPR036707">
    <property type="entry name" value="MinE_sf"/>
</dbReference>
<evidence type="ECO:0000256" key="5">
    <source>
        <dbReference type="ARBA" id="ARBA00022737"/>
    </source>
</evidence>
<evidence type="ECO:0000256" key="6">
    <source>
        <dbReference type="ARBA" id="ARBA00023242"/>
    </source>
</evidence>
<protein>
    <submittedName>
        <fullName evidence="8">Uncharacterized protein</fullName>
    </submittedName>
</protein>
<dbReference type="PROSITE" id="PS50294">
    <property type="entry name" value="WD_REPEATS_REGION"/>
    <property type="match status" value="1"/>
</dbReference>
<dbReference type="EMBL" id="JASFZW010000003">
    <property type="protein sequence ID" value="KAK2079307.1"/>
    <property type="molecule type" value="Genomic_DNA"/>
</dbReference>
<evidence type="ECO:0000256" key="7">
    <source>
        <dbReference type="PROSITE-ProRule" id="PRU00221"/>
    </source>
</evidence>
<gene>
    <name evidence="8" type="ORF">QBZ16_002998</name>
</gene>
<evidence type="ECO:0000313" key="8">
    <source>
        <dbReference type="EMBL" id="KAK2079307.1"/>
    </source>
</evidence>
<accession>A0AAD9MJ44</accession>
<feature type="repeat" description="WD" evidence="7">
    <location>
        <begin position="98"/>
        <end position="139"/>
    </location>
</feature>
<organism evidence="8 9">
    <name type="scientific">Prototheca wickerhamii</name>
    <dbReference type="NCBI Taxonomy" id="3111"/>
    <lineage>
        <taxon>Eukaryota</taxon>
        <taxon>Viridiplantae</taxon>
        <taxon>Chlorophyta</taxon>
        <taxon>core chlorophytes</taxon>
        <taxon>Trebouxiophyceae</taxon>
        <taxon>Chlorellales</taxon>
        <taxon>Chlorellaceae</taxon>
        <taxon>Prototheca</taxon>
    </lineage>
</organism>
<dbReference type="Proteomes" id="UP001255856">
    <property type="component" value="Unassembled WGS sequence"/>
</dbReference>
<comment type="subcellular location">
    <subcellularLocation>
        <location evidence="1">Nucleus</location>
    </subcellularLocation>
</comment>
<dbReference type="GO" id="GO:0048188">
    <property type="term" value="C:Set1C/COMPASS complex"/>
    <property type="evidence" value="ECO:0007669"/>
    <property type="project" value="TreeGrafter"/>
</dbReference>
<feature type="repeat" description="WD" evidence="7">
    <location>
        <begin position="185"/>
        <end position="219"/>
    </location>
</feature>
<dbReference type="PANTHER" id="PTHR19861">
    <property type="entry name" value="WD40 REPEAT PROTEIN SWD2"/>
    <property type="match status" value="1"/>
</dbReference>
<dbReference type="GO" id="GO:0016070">
    <property type="term" value="P:RNA metabolic process"/>
    <property type="evidence" value="ECO:0007669"/>
    <property type="project" value="UniProtKB-ARBA"/>
</dbReference>
<dbReference type="PANTHER" id="PTHR19861:SF0">
    <property type="entry name" value="WD REPEAT-CONTAINING PROTEIN 82"/>
    <property type="match status" value="1"/>
</dbReference>
<dbReference type="InterPro" id="IPR015943">
    <property type="entry name" value="WD40/YVTN_repeat-like_dom_sf"/>
</dbReference>
<name>A0AAD9MJ44_PROWI</name>
<reference evidence="8" key="1">
    <citation type="submission" date="2021-01" db="EMBL/GenBank/DDBJ databases">
        <authorList>
            <person name="Eckstrom K.M.E."/>
        </authorList>
    </citation>
    <scope>NUCLEOTIDE SEQUENCE</scope>
    <source>
        <strain evidence="8">UVCC 0001</strain>
    </source>
</reference>
<dbReference type="PROSITE" id="PS50082">
    <property type="entry name" value="WD_REPEATS_2"/>
    <property type="match status" value="2"/>
</dbReference>
<dbReference type="InterPro" id="IPR037867">
    <property type="entry name" value="Swd2/WDR82"/>
</dbReference>
<dbReference type="SUPFAM" id="SSF50978">
    <property type="entry name" value="WD40 repeat-like"/>
    <property type="match status" value="1"/>
</dbReference>
<dbReference type="Pfam" id="PF03776">
    <property type="entry name" value="MinE"/>
    <property type="match status" value="1"/>
</dbReference>
<evidence type="ECO:0000256" key="4">
    <source>
        <dbReference type="ARBA" id="ARBA00022574"/>
    </source>
</evidence>
<dbReference type="GO" id="GO:0051301">
    <property type="term" value="P:cell division"/>
    <property type="evidence" value="ECO:0007669"/>
    <property type="project" value="InterPro"/>
</dbReference>
<dbReference type="AlphaFoldDB" id="A0AAD9MJ44"/>
<dbReference type="Pfam" id="PF00400">
    <property type="entry name" value="WD40"/>
    <property type="match status" value="2"/>
</dbReference>
<comment type="caution">
    <text evidence="8">The sequence shown here is derived from an EMBL/GenBank/DDBJ whole genome shotgun (WGS) entry which is preliminary data.</text>
</comment>
<keyword evidence="9" id="KW-1185">Reference proteome</keyword>
<comment type="similarity">
    <text evidence="3">Belongs to the MinE family.</text>
</comment>
<dbReference type="InterPro" id="IPR001680">
    <property type="entry name" value="WD40_rpt"/>
</dbReference>
<dbReference type="SMART" id="SM00320">
    <property type="entry name" value="WD40"/>
    <property type="match status" value="3"/>
</dbReference>
<keyword evidence="4 7" id="KW-0853">WD repeat</keyword>
<keyword evidence="6" id="KW-0539">Nucleus</keyword>
<dbReference type="InterPro" id="IPR036322">
    <property type="entry name" value="WD40_repeat_dom_sf"/>
</dbReference>
<sequence length="332" mass="36788">MAAWRIFFPERPNDSTPKEEGKNRLRMILVADRCGITPASLSHMRESIVKAVSDYVDIETEEEIEVNLSTDPELGTIYSVAGWDPENPSSDASDQFPYGDSASRINSIDFHRTHDLLVTGGDDDAIRLYNTESGTAQQALLSKKYGVKSVCFTHDPSSVIYSSNKGADYALRYHDLHSNRYIRYFRGHQAKVTTLCMSPKSDAFLSAAEDKQVRLWDLRQPYCQALLQTPGLPTVTYDEQGLVFCVGAESGVVKLYDARNYQQGPFSAFVVADEKNSAAVFAQLRFSLDGKFLLAVVEGRIYVLDAFEGTIERKVTSDIPEGGQALGGLSHS</sequence>
<dbReference type="Gene3D" id="3.30.1070.10">
    <property type="entry name" value="Cell division topological specificity factor MinE"/>
    <property type="match status" value="1"/>
</dbReference>
<keyword evidence="5" id="KW-0677">Repeat</keyword>
<evidence type="ECO:0000256" key="1">
    <source>
        <dbReference type="ARBA" id="ARBA00004123"/>
    </source>
</evidence>
<dbReference type="InterPro" id="IPR005527">
    <property type="entry name" value="MinE"/>
</dbReference>
<comment type="similarity">
    <text evidence="2">Belongs to the WD repeat SWD2 family.</text>
</comment>
<proteinExistence type="inferred from homology"/>
<dbReference type="GO" id="GO:0003682">
    <property type="term" value="F:chromatin binding"/>
    <property type="evidence" value="ECO:0007669"/>
    <property type="project" value="TreeGrafter"/>
</dbReference>
<evidence type="ECO:0000256" key="3">
    <source>
        <dbReference type="ARBA" id="ARBA00008168"/>
    </source>
</evidence>
<evidence type="ECO:0000256" key="2">
    <source>
        <dbReference type="ARBA" id="ARBA00005616"/>
    </source>
</evidence>
<evidence type="ECO:0000313" key="9">
    <source>
        <dbReference type="Proteomes" id="UP001255856"/>
    </source>
</evidence>
<dbReference type="Gene3D" id="2.130.10.10">
    <property type="entry name" value="YVTN repeat-like/Quinoprotein amine dehydrogenase"/>
    <property type="match status" value="1"/>
</dbReference>